<evidence type="ECO:0000256" key="3">
    <source>
        <dbReference type="ARBA" id="ARBA00022475"/>
    </source>
</evidence>
<evidence type="ECO:0000256" key="2">
    <source>
        <dbReference type="ARBA" id="ARBA00022448"/>
    </source>
</evidence>
<feature type="transmembrane region" description="Helical" evidence="7">
    <location>
        <begin position="510"/>
        <end position="531"/>
    </location>
</feature>
<comment type="subcellular location">
    <subcellularLocation>
        <location evidence="1">Cell membrane</location>
        <topology evidence="1">Multi-pass membrane protein</topology>
    </subcellularLocation>
</comment>
<gene>
    <name evidence="8" type="ORF">WH50_01335</name>
</gene>
<feature type="transmembrane region" description="Helical" evidence="7">
    <location>
        <begin position="375"/>
        <end position="395"/>
    </location>
</feature>
<proteinExistence type="predicted"/>
<dbReference type="InterPro" id="IPR006726">
    <property type="entry name" value="PHBA_efflux_AaeB/fusaric-R"/>
</dbReference>
<dbReference type="EMBL" id="LAPT01000003">
    <property type="protein sequence ID" value="PXF33025.1"/>
    <property type="molecule type" value="Genomic_DNA"/>
</dbReference>
<keyword evidence="2" id="KW-0813">Transport</keyword>
<accession>A0ABX5M274</accession>
<keyword evidence="5 7" id="KW-1133">Transmembrane helix</keyword>
<evidence type="ECO:0000256" key="1">
    <source>
        <dbReference type="ARBA" id="ARBA00004651"/>
    </source>
</evidence>
<evidence type="ECO:0000313" key="9">
    <source>
        <dbReference type="Proteomes" id="UP000248090"/>
    </source>
</evidence>
<keyword evidence="3" id="KW-1003">Cell membrane</keyword>
<dbReference type="Proteomes" id="UP000248090">
    <property type="component" value="Unassembled WGS sequence"/>
</dbReference>
<feature type="transmembrane region" description="Helical" evidence="7">
    <location>
        <begin position="97"/>
        <end position="114"/>
    </location>
</feature>
<dbReference type="PANTHER" id="PTHR30509">
    <property type="entry name" value="P-HYDROXYBENZOIC ACID EFFLUX PUMP SUBUNIT-RELATED"/>
    <property type="match status" value="1"/>
</dbReference>
<organism evidence="8 9">
    <name type="scientific">Pokkaliibacter plantistimulans</name>
    <dbReference type="NCBI Taxonomy" id="1635171"/>
    <lineage>
        <taxon>Bacteria</taxon>
        <taxon>Pseudomonadati</taxon>
        <taxon>Pseudomonadota</taxon>
        <taxon>Gammaproteobacteria</taxon>
        <taxon>Oceanospirillales</taxon>
        <taxon>Balneatrichaceae</taxon>
        <taxon>Pokkaliibacter</taxon>
    </lineage>
</organism>
<keyword evidence="6 7" id="KW-0472">Membrane</keyword>
<evidence type="ECO:0000256" key="6">
    <source>
        <dbReference type="ARBA" id="ARBA00023136"/>
    </source>
</evidence>
<reference evidence="8 9" key="1">
    <citation type="submission" date="2015-03" db="EMBL/GenBank/DDBJ databases">
        <authorList>
            <person name="Krishnan R."/>
            <person name="Midha S."/>
            <person name="Patil P.B."/>
            <person name="Rameshkumar N."/>
        </authorList>
    </citation>
    <scope>NUCLEOTIDE SEQUENCE [LARGE SCALE GENOMIC DNA]</scope>
    <source>
        <strain evidence="8 9">L1E11</strain>
    </source>
</reference>
<feature type="transmembrane region" description="Helical" evidence="7">
    <location>
        <begin position="25"/>
        <end position="45"/>
    </location>
</feature>
<feature type="transmembrane region" description="Helical" evidence="7">
    <location>
        <begin position="145"/>
        <end position="171"/>
    </location>
</feature>
<protein>
    <recommendedName>
        <fullName evidence="10">Fusaric acid resistance protein</fullName>
    </recommendedName>
</protein>
<feature type="transmembrane region" description="Helical" evidence="7">
    <location>
        <begin position="71"/>
        <end position="91"/>
    </location>
</feature>
<evidence type="ECO:0000256" key="4">
    <source>
        <dbReference type="ARBA" id="ARBA00022692"/>
    </source>
</evidence>
<feature type="transmembrane region" description="Helical" evidence="7">
    <location>
        <begin position="429"/>
        <end position="450"/>
    </location>
</feature>
<evidence type="ECO:0000256" key="5">
    <source>
        <dbReference type="ARBA" id="ARBA00022989"/>
    </source>
</evidence>
<evidence type="ECO:0000256" key="7">
    <source>
        <dbReference type="SAM" id="Phobius"/>
    </source>
</evidence>
<feature type="transmembrane region" description="Helical" evidence="7">
    <location>
        <begin position="121"/>
        <end position="139"/>
    </location>
</feature>
<evidence type="ECO:0000313" key="8">
    <source>
        <dbReference type="EMBL" id="PXF33025.1"/>
    </source>
</evidence>
<sequence>MVLILGPLMLKALLSAHFARDNMIFAIKMFIASMLALYISLAMSLERPAWAMATVYIVANPLSGAVASKGIFRILGTVAGGAMAIAIVTTLVNSPELMSLAMACWVGFCLFVSLQDRTPRSYFFMLSGYTAAIIAFPVVDNPQQVFITAVARMEEIILGIVCVTLVSHLIFPRHIGPVLAGRIDGALATLSKAARDILAPHKGDISVVEDVKRLAASISELHGLAIHLNYEPSSLRGMTRPLQALQHQMVLLLPVLLEINDRINQLRSLELKAPQPLRELLDDILQWLESSHRRDLTRSAEFIRRISAVEQECVRETPWLTAMELSALTALRTFIERYAQCCQMWMDIRSGNIDMDRYPLGDSKGRFDLHRDRGAAMRSGVAALISVGLACAFWYVSAWNMGSTFAMMAAVGSSILASMDNPVPAMLSFVRYTVASLFFVFIYVCGVFPAIDGFPLLVLALAPVYLWFGSMLFNPANTLTALPILVNTAMLLNITNNATLDMAALANSAAAMVLGFLLPALVISFISAMTAEHSAWRLLRHSWRDLAEAARGEHLYSAEHFTRTMLDRIGLLSARLASAPRLTASAQTIWGESALGTRLTILQRLHPELPPMMQGQLQRLQGNIHDYYAAKGEGRKADPHLLDGSLAEHLVEQLLHLPATSSRRQAMLMLVGVKRCLALIQQAELNSQAAPTVV</sequence>
<dbReference type="Pfam" id="PF04632">
    <property type="entry name" value="FUSC"/>
    <property type="match status" value="1"/>
</dbReference>
<dbReference type="PANTHER" id="PTHR30509:SF9">
    <property type="entry name" value="MULTIDRUG RESISTANCE PROTEIN MDTO"/>
    <property type="match status" value="1"/>
</dbReference>
<comment type="caution">
    <text evidence="8">The sequence shown here is derived from an EMBL/GenBank/DDBJ whole genome shotgun (WGS) entry which is preliminary data.</text>
</comment>
<name>A0ABX5M274_9GAMM</name>
<keyword evidence="4 7" id="KW-0812">Transmembrane</keyword>
<keyword evidence="9" id="KW-1185">Reference proteome</keyword>
<evidence type="ECO:0008006" key="10">
    <source>
        <dbReference type="Google" id="ProtNLM"/>
    </source>
</evidence>